<dbReference type="OrthoDB" id="10473201at2759"/>
<organism evidence="1 2">
    <name type="scientific">Acanthaster planci</name>
    <name type="common">Crown-of-thorns starfish</name>
    <dbReference type="NCBI Taxonomy" id="133434"/>
    <lineage>
        <taxon>Eukaryota</taxon>
        <taxon>Metazoa</taxon>
        <taxon>Echinodermata</taxon>
        <taxon>Eleutherozoa</taxon>
        <taxon>Asterozoa</taxon>
        <taxon>Asteroidea</taxon>
        <taxon>Valvatacea</taxon>
        <taxon>Valvatida</taxon>
        <taxon>Acanthasteridae</taxon>
        <taxon>Acanthaster</taxon>
    </lineage>
</organism>
<evidence type="ECO:0000313" key="1">
    <source>
        <dbReference type="Proteomes" id="UP000694845"/>
    </source>
</evidence>
<evidence type="ECO:0000313" key="2">
    <source>
        <dbReference type="RefSeq" id="XP_022088578.1"/>
    </source>
</evidence>
<name>A0A8B7Y5V6_ACAPL</name>
<dbReference type="GeneID" id="110978137"/>
<dbReference type="KEGG" id="aplc:110978137"/>
<dbReference type="Proteomes" id="UP000694845">
    <property type="component" value="Unplaced"/>
</dbReference>
<dbReference type="RefSeq" id="XP_022088578.1">
    <property type="nucleotide sequence ID" value="XM_022232886.1"/>
</dbReference>
<proteinExistence type="predicted"/>
<protein>
    <submittedName>
        <fullName evidence="2">Uncharacterized protein LOC110978137 isoform X1</fullName>
    </submittedName>
</protein>
<keyword evidence="1" id="KW-1185">Reference proteome</keyword>
<sequence length="205" mass="23185">MVRCVSTLHVCGYIKLTLLQERATLVWYLLTASQDIQHLQTSTSSSTIYFSLRLLHISPWFGFRFCSISIQLCPAVQAKVLNSQAQTGSFFAISETMTMKSGWTFLMLLLFLHQLLAVRTTASPVPCRDGITTEDCLRVLTGQVKRGSPEQSLNPLVYQNLDWVGDSDESEEPTCKLRDIYVMIPDDCKAELLQILHLFVTHSTY</sequence>
<accession>A0A8B7Y5V6</accession>
<gene>
    <name evidence="2" type="primary">LOC110978137</name>
</gene>
<reference evidence="2" key="1">
    <citation type="submission" date="2025-08" db="UniProtKB">
        <authorList>
            <consortium name="RefSeq"/>
        </authorList>
    </citation>
    <scope>IDENTIFICATION</scope>
</reference>
<dbReference type="AlphaFoldDB" id="A0A8B7Y5V6"/>